<dbReference type="AlphaFoldDB" id="A0A428MPE3"/>
<sequence>MTDLQSLTLDGLHERHPGLTQALGQTYCEAASVCFSRHHQPPVTVSLKHGETQQLRFLNFLVPDVRVRNANANEIDATEAAAYGVSLAAVEAVAGLVAVRRAETLTGADWYVAPEGTGADDLEDCIRLEVSGISGGGSSDVVRRLQEKVAQTARGKSNLPAMASVVGFKVLEVAISPLGAGA</sequence>
<organism evidence="1 2">
    <name type="scientific">Edaphobacter aggregans</name>
    <dbReference type="NCBI Taxonomy" id="570835"/>
    <lineage>
        <taxon>Bacteria</taxon>
        <taxon>Pseudomonadati</taxon>
        <taxon>Acidobacteriota</taxon>
        <taxon>Terriglobia</taxon>
        <taxon>Terriglobales</taxon>
        <taxon>Acidobacteriaceae</taxon>
        <taxon>Edaphobacter</taxon>
    </lineage>
</organism>
<evidence type="ECO:0000313" key="2">
    <source>
        <dbReference type="Proteomes" id="UP000269669"/>
    </source>
</evidence>
<dbReference type="Proteomes" id="UP000269669">
    <property type="component" value="Unassembled WGS sequence"/>
</dbReference>
<proteinExistence type="predicted"/>
<gene>
    <name evidence="1" type="ORF">EDE15_4203</name>
</gene>
<keyword evidence="2" id="KW-1185">Reference proteome</keyword>
<dbReference type="RefSeq" id="WP_221761675.1">
    <property type="nucleotide sequence ID" value="NZ_RSDW01000001.1"/>
</dbReference>
<dbReference type="EMBL" id="RSDW01000001">
    <property type="protein sequence ID" value="RSL18613.1"/>
    <property type="molecule type" value="Genomic_DNA"/>
</dbReference>
<accession>A0A428MPE3</accession>
<comment type="caution">
    <text evidence="1">The sequence shown here is derived from an EMBL/GenBank/DDBJ whole genome shotgun (WGS) entry which is preliminary data.</text>
</comment>
<name>A0A428MPE3_9BACT</name>
<reference evidence="1 2" key="1">
    <citation type="submission" date="2018-12" db="EMBL/GenBank/DDBJ databases">
        <title>Sequencing of bacterial isolates from soil warming experiment in Harvard Forest, Massachusetts, USA.</title>
        <authorList>
            <person name="Deangelis K."/>
        </authorList>
    </citation>
    <scope>NUCLEOTIDE SEQUENCE [LARGE SCALE GENOMIC DNA]</scope>
    <source>
        <strain evidence="1 2">EB153</strain>
    </source>
</reference>
<protein>
    <submittedName>
        <fullName evidence="1">Uncharacterized protein</fullName>
    </submittedName>
</protein>
<evidence type="ECO:0000313" key="1">
    <source>
        <dbReference type="EMBL" id="RSL18613.1"/>
    </source>
</evidence>